<name>A0ACC5RBS6_9HYPH</name>
<organism evidence="1 2">
    <name type="scientific">Taklimakanibacter albus</name>
    <dbReference type="NCBI Taxonomy" id="2800327"/>
    <lineage>
        <taxon>Bacteria</taxon>
        <taxon>Pseudomonadati</taxon>
        <taxon>Pseudomonadota</taxon>
        <taxon>Alphaproteobacteria</taxon>
        <taxon>Hyphomicrobiales</taxon>
        <taxon>Aestuariivirgaceae</taxon>
        <taxon>Taklimakanibacter</taxon>
    </lineage>
</organism>
<reference evidence="1" key="1">
    <citation type="submission" date="2021-01" db="EMBL/GenBank/DDBJ databases">
        <authorList>
            <person name="Sun Q."/>
        </authorList>
    </citation>
    <scope>NUCLEOTIDE SEQUENCE</scope>
    <source>
        <strain evidence="1">YIM B02566</strain>
    </source>
</reference>
<dbReference type="Proteomes" id="UP000616151">
    <property type="component" value="Unassembled WGS sequence"/>
</dbReference>
<comment type="caution">
    <text evidence="1">The sequence shown here is derived from an EMBL/GenBank/DDBJ whole genome shotgun (WGS) entry which is preliminary data.</text>
</comment>
<keyword evidence="1" id="KW-0808">Transferase</keyword>
<dbReference type="EMBL" id="JAENHL010000008">
    <property type="protein sequence ID" value="MBK1870125.1"/>
    <property type="molecule type" value="Genomic_DNA"/>
</dbReference>
<keyword evidence="2" id="KW-1185">Reference proteome</keyword>
<protein>
    <submittedName>
        <fullName evidence="1">Class I SAM-dependent methyltransferase</fullName>
    </submittedName>
</protein>
<evidence type="ECO:0000313" key="1">
    <source>
        <dbReference type="EMBL" id="MBK1870125.1"/>
    </source>
</evidence>
<gene>
    <name evidence="1" type="ORF">JHL16_27425</name>
</gene>
<keyword evidence="1" id="KW-0489">Methyltransferase</keyword>
<accession>A0ACC5RBS6</accession>
<proteinExistence type="predicted"/>
<sequence length="343" mass="38688">MTPFDNLAYAGKQGARIAWYMGHYFAARRFRESKPAEERKSSGKGPGRNYIFAQMGELFARDLANVAKGYYPTPRDHDGTFRDIIAASRRYFADLPQAADRKAQGQSAEVYSPELAEKFPAYFLQNFHFQTGGYLTEESARLYDMQVEVLFSGTANAMRRQCLAPIAQYLRHKDQRRMALLDVACGTGRFVRFAKEAFPRLAVTGSDLSEAYLDEARNHARPFKIDFKPGPAEALPFADQSFDIVTSIYLFHEVPPVIRRQIAKEFARVLKPGGLLVFMDSLQTGDTPKIDAMLEAFPANFHEPYYPSYLREDLGSIFSEAGFTDITAEPVFLSKLVTAMKAD</sequence>
<evidence type="ECO:0000313" key="2">
    <source>
        <dbReference type="Proteomes" id="UP000616151"/>
    </source>
</evidence>